<dbReference type="PANTHER" id="PTHR42928:SF5">
    <property type="entry name" value="BLR1237 PROTEIN"/>
    <property type="match status" value="1"/>
</dbReference>
<dbReference type="PIRSF" id="PIRSF017082">
    <property type="entry name" value="YflP"/>
    <property type="match status" value="1"/>
</dbReference>
<dbReference type="InterPro" id="IPR042100">
    <property type="entry name" value="Bug_dom1"/>
</dbReference>
<dbReference type="RefSeq" id="WP_075132296.1">
    <property type="nucleotide sequence ID" value="NZ_MSIF01000003.1"/>
</dbReference>
<evidence type="ECO:0000313" key="4">
    <source>
        <dbReference type="Proteomes" id="UP000185696"/>
    </source>
</evidence>
<sequence length="319" mass="33010">MIRAAAVAAVGMSLVLGACGAAGGSGNYPTKPVKLIVPYSAGGSGDPVARQYARQLGKELGTQIVVENREGGSGTIGTNAVVTAPADGYTIGYGHSSPLALQVHRNDDLSYATTDDYECIGGFGDEPTAVAVKADAPWDDFAAFVEAMRAEPGKRTISVGGAGNVKDLQLQEFARVSGAEFTTVPFSGGGSEAITAVLGGRVDAVAVNPAGLAGLVQSEDLRLLVVFTDGDYTFLPSEAITEAGFDVRLTPDRSGVIAPKGLPEDARKRLTEAHQAVVDSDEFREFLDQNGYVYAPSDAADFAAKIKADTEAFAELVEG</sequence>
<name>A0A7Z0WQ85_9PSEU</name>
<protein>
    <recommendedName>
        <fullName evidence="5">Tripartite-type tricarboxylate transporter receptor subunit TctC</fullName>
    </recommendedName>
</protein>
<dbReference type="Gene3D" id="3.40.190.150">
    <property type="entry name" value="Bordetella uptake gene, domain 1"/>
    <property type="match status" value="1"/>
</dbReference>
<keyword evidence="4" id="KW-1185">Reference proteome</keyword>
<dbReference type="CDD" id="cd07012">
    <property type="entry name" value="PBP2_Bug_TTT"/>
    <property type="match status" value="1"/>
</dbReference>
<dbReference type="EMBL" id="MSIF01000003">
    <property type="protein sequence ID" value="OLF12107.1"/>
    <property type="molecule type" value="Genomic_DNA"/>
</dbReference>
<reference evidence="3 4" key="1">
    <citation type="submission" date="2016-12" db="EMBL/GenBank/DDBJ databases">
        <title>The draft genome sequence of Actinophytocola xinjiangensis.</title>
        <authorList>
            <person name="Wang W."/>
            <person name="Yuan L."/>
        </authorList>
    </citation>
    <scope>NUCLEOTIDE SEQUENCE [LARGE SCALE GENOMIC DNA]</scope>
    <source>
        <strain evidence="3 4">CGMCC 4.4663</strain>
    </source>
</reference>
<dbReference type="SUPFAM" id="SSF53850">
    <property type="entry name" value="Periplasmic binding protein-like II"/>
    <property type="match status" value="1"/>
</dbReference>
<evidence type="ECO:0000256" key="2">
    <source>
        <dbReference type="SAM" id="SignalP"/>
    </source>
</evidence>
<accession>A0A7Z0WQ85</accession>
<evidence type="ECO:0008006" key="5">
    <source>
        <dbReference type="Google" id="ProtNLM"/>
    </source>
</evidence>
<feature type="signal peptide" evidence="2">
    <location>
        <begin position="1"/>
        <end position="20"/>
    </location>
</feature>
<gene>
    <name evidence="3" type="ORF">BLA60_08800</name>
</gene>
<comment type="similarity">
    <text evidence="1">Belongs to the UPF0065 (bug) family.</text>
</comment>
<evidence type="ECO:0000313" key="3">
    <source>
        <dbReference type="EMBL" id="OLF12107.1"/>
    </source>
</evidence>
<feature type="chain" id="PRO_5039007135" description="Tripartite-type tricarboxylate transporter receptor subunit TctC" evidence="2">
    <location>
        <begin position="21"/>
        <end position="319"/>
    </location>
</feature>
<dbReference type="OrthoDB" id="8627412at2"/>
<organism evidence="3 4">
    <name type="scientific">Actinophytocola xinjiangensis</name>
    <dbReference type="NCBI Taxonomy" id="485602"/>
    <lineage>
        <taxon>Bacteria</taxon>
        <taxon>Bacillati</taxon>
        <taxon>Actinomycetota</taxon>
        <taxon>Actinomycetes</taxon>
        <taxon>Pseudonocardiales</taxon>
        <taxon>Pseudonocardiaceae</taxon>
    </lineage>
</organism>
<dbReference type="AlphaFoldDB" id="A0A7Z0WQ85"/>
<dbReference type="Proteomes" id="UP000185696">
    <property type="component" value="Unassembled WGS sequence"/>
</dbReference>
<comment type="caution">
    <text evidence="3">The sequence shown here is derived from an EMBL/GenBank/DDBJ whole genome shotgun (WGS) entry which is preliminary data.</text>
</comment>
<proteinExistence type="inferred from homology"/>
<dbReference type="PANTHER" id="PTHR42928">
    <property type="entry name" value="TRICARBOXYLATE-BINDING PROTEIN"/>
    <property type="match status" value="1"/>
</dbReference>
<keyword evidence="2" id="KW-0732">Signal</keyword>
<dbReference type="Pfam" id="PF03401">
    <property type="entry name" value="TctC"/>
    <property type="match status" value="1"/>
</dbReference>
<dbReference type="Gene3D" id="3.40.190.10">
    <property type="entry name" value="Periplasmic binding protein-like II"/>
    <property type="match status" value="1"/>
</dbReference>
<evidence type="ECO:0000256" key="1">
    <source>
        <dbReference type="ARBA" id="ARBA00006987"/>
    </source>
</evidence>
<dbReference type="PROSITE" id="PS51257">
    <property type="entry name" value="PROKAR_LIPOPROTEIN"/>
    <property type="match status" value="1"/>
</dbReference>
<dbReference type="InterPro" id="IPR005064">
    <property type="entry name" value="BUG"/>
</dbReference>